<dbReference type="Proteomes" id="UP000242450">
    <property type="component" value="Chromosome 2"/>
</dbReference>
<comment type="caution">
    <text evidence="1">The sequence shown here is derived from an EMBL/GenBank/DDBJ whole genome shotgun (WGS) entry which is preliminary data.</text>
</comment>
<sequence>RHVTARPSTKLLRACSFRALALKSRPITAGQLDEERGCVHASKSDRQLQNPIALFKGQIVPELANGEQSGRRTRRCQGWVHC</sequence>
<evidence type="ECO:0000313" key="1">
    <source>
        <dbReference type="EMBL" id="OWK17233.1"/>
    </source>
</evidence>
<accession>A0A212DG63</accession>
<feature type="non-terminal residue" evidence="1">
    <location>
        <position position="82"/>
    </location>
</feature>
<reference evidence="1 2" key="1">
    <citation type="journal article" date="2018" name="Mol. Genet. Genomics">
        <title>The red deer Cervus elaphus genome CerEla1.0: sequencing, annotating, genes, and chromosomes.</title>
        <authorList>
            <person name="Bana N.A."/>
            <person name="Nyiri A."/>
            <person name="Nagy J."/>
            <person name="Frank K."/>
            <person name="Nagy T."/>
            <person name="Steger V."/>
            <person name="Schiller M."/>
            <person name="Lakatos P."/>
            <person name="Sugar L."/>
            <person name="Horn P."/>
            <person name="Barta E."/>
            <person name="Orosz L."/>
        </authorList>
    </citation>
    <scope>NUCLEOTIDE SEQUENCE [LARGE SCALE GENOMIC DNA]</scope>
    <source>
        <strain evidence="1">Hungarian</strain>
    </source>
</reference>
<dbReference type="EMBL" id="MKHE01000002">
    <property type="protein sequence ID" value="OWK17233.1"/>
    <property type="molecule type" value="Genomic_DNA"/>
</dbReference>
<organism evidence="1 2">
    <name type="scientific">Cervus elaphus hippelaphus</name>
    <name type="common">European red deer</name>
    <dbReference type="NCBI Taxonomy" id="46360"/>
    <lineage>
        <taxon>Eukaryota</taxon>
        <taxon>Metazoa</taxon>
        <taxon>Chordata</taxon>
        <taxon>Craniata</taxon>
        <taxon>Vertebrata</taxon>
        <taxon>Euteleostomi</taxon>
        <taxon>Mammalia</taxon>
        <taxon>Eutheria</taxon>
        <taxon>Laurasiatheria</taxon>
        <taxon>Artiodactyla</taxon>
        <taxon>Ruminantia</taxon>
        <taxon>Pecora</taxon>
        <taxon>Cervidae</taxon>
        <taxon>Cervinae</taxon>
        <taxon>Cervus</taxon>
    </lineage>
</organism>
<feature type="non-terminal residue" evidence="1">
    <location>
        <position position="1"/>
    </location>
</feature>
<evidence type="ECO:0000313" key="2">
    <source>
        <dbReference type="Proteomes" id="UP000242450"/>
    </source>
</evidence>
<dbReference type="AlphaFoldDB" id="A0A212DG63"/>
<keyword evidence="2" id="KW-1185">Reference proteome</keyword>
<name>A0A212DG63_CEREH</name>
<gene>
    <name evidence="1" type="ORF">Celaphus_00013507</name>
</gene>
<protein>
    <submittedName>
        <fullName evidence="1">Uncharacterized protein</fullName>
    </submittedName>
</protein>
<proteinExistence type="predicted"/>